<sequence>MTYRPFTDIINAAAASSSSTKTLLVNNSGTTLPALTPVRLNSTGQLDFVDVSSDASVLSIVGITESAVVDWSEGYVITTGKIANITTGFNFGDYIYVSKTGTLTNTYPIVGVSGFIAGDFVIRIGVIAKNDTNPLQKDLFVSLNIIGQL</sequence>
<accession>A0A6J5KXK7</accession>
<name>A0A6J5KXK7_9CAUD</name>
<reference evidence="1" key="1">
    <citation type="submission" date="2020-04" db="EMBL/GenBank/DDBJ databases">
        <authorList>
            <person name="Chiriac C."/>
            <person name="Salcher M."/>
            <person name="Ghai R."/>
            <person name="Kavagutti S V."/>
        </authorList>
    </citation>
    <scope>NUCLEOTIDE SEQUENCE</scope>
</reference>
<organism evidence="1">
    <name type="scientific">uncultured Caudovirales phage</name>
    <dbReference type="NCBI Taxonomy" id="2100421"/>
    <lineage>
        <taxon>Viruses</taxon>
        <taxon>Duplodnaviria</taxon>
        <taxon>Heunggongvirae</taxon>
        <taxon>Uroviricota</taxon>
        <taxon>Caudoviricetes</taxon>
        <taxon>Peduoviridae</taxon>
        <taxon>Maltschvirus</taxon>
        <taxon>Maltschvirus maltsch</taxon>
    </lineage>
</organism>
<dbReference type="EMBL" id="LR796189">
    <property type="protein sequence ID" value="CAB4125796.1"/>
    <property type="molecule type" value="Genomic_DNA"/>
</dbReference>
<proteinExistence type="predicted"/>
<gene>
    <name evidence="1" type="ORF">UFOVP53_233</name>
</gene>
<protein>
    <submittedName>
        <fullName evidence="1">Uncharacterized protein</fullName>
    </submittedName>
</protein>
<evidence type="ECO:0000313" key="1">
    <source>
        <dbReference type="EMBL" id="CAB4125796.1"/>
    </source>
</evidence>